<dbReference type="InterPro" id="IPR001036">
    <property type="entry name" value="Acrflvin-R"/>
</dbReference>
<dbReference type="SUPFAM" id="SSF82866">
    <property type="entry name" value="Multidrug efflux transporter AcrB transmembrane domain"/>
    <property type="match status" value="2"/>
</dbReference>
<keyword evidence="11" id="KW-1185">Reference proteome</keyword>
<keyword evidence="6" id="KW-0325">Glycoprotein</keyword>
<dbReference type="InterPro" id="IPR051697">
    <property type="entry name" value="Patched_domain-protein"/>
</dbReference>
<protein>
    <recommendedName>
        <fullName evidence="9">SSD domain-containing protein</fullName>
    </recommendedName>
</protein>
<dbReference type="EMBL" id="JAIWYP010000006">
    <property type="protein sequence ID" value="KAH3806527.1"/>
    <property type="molecule type" value="Genomic_DNA"/>
</dbReference>
<dbReference type="GO" id="GO:0016020">
    <property type="term" value="C:membrane"/>
    <property type="evidence" value="ECO:0007669"/>
    <property type="project" value="UniProtKB-SubCell"/>
</dbReference>
<feature type="transmembrane region" description="Helical" evidence="8">
    <location>
        <begin position="744"/>
        <end position="769"/>
    </location>
</feature>
<feature type="transmembrane region" description="Helical" evidence="8">
    <location>
        <begin position="848"/>
        <end position="867"/>
    </location>
</feature>
<dbReference type="Proteomes" id="UP000828390">
    <property type="component" value="Unassembled WGS sequence"/>
</dbReference>
<gene>
    <name evidence="10" type="ORF">DPMN_134850</name>
</gene>
<dbReference type="InterPro" id="IPR000731">
    <property type="entry name" value="SSD"/>
</dbReference>
<accession>A0A9D4JG74</accession>
<evidence type="ECO:0000256" key="7">
    <source>
        <dbReference type="SAM" id="MobiDB-lite"/>
    </source>
</evidence>
<feature type="transmembrane region" description="Helical" evidence="8">
    <location>
        <begin position="352"/>
        <end position="376"/>
    </location>
</feature>
<dbReference type="PANTHER" id="PTHR10796:SF92">
    <property type="entry name" value="PATCHED-RELATED, ISOFORM A"/>
    <property type="match status" value="1"/>
</dbReference>
<feature type="transmembrane region" description="Helical" evidence="8">
    <location>
        <begin position="874"/>
        <end position="901"/>
    </location>
</feature>
<comment type="similarity">
    <text evidence="2">Belongs to the patched family.</text>
</comment>
<evidence type="ECO:0000313" key="11">
    <source>
        <dbReference type="Proteomes" id="UP000828390"/>
    </source>
</evidence>
<feature type="transmembrane region" description="Helical" evidence="8">
    <location>
        <begin position="429"/>
        <end position="449"/>
    </location>
</feature>
<evidence type="ECO:0000256" key="6">
    <source>
        <dbReference type="ARBA" id="ARBA00023180"/>
    </source>
</evidence>
<feature type="transmembrane region" description="Helical" evidence="8">
    <location>
        <begin position="809"/>
        <end position="828"/>
    </location>
</feature>
<keyword evidence="3 8" id="KW-0812">Transmembrane</keyword>
<evidence type="ECO:0000256" key="2">
    <source>
        <dbReference type="ARBA" id="ARBA00005585"/>
    </source>
</evidence>
<keyword evidence="5 8" id="KW-0472">Membrane</keyword>
<feature type="transmembrane region" description="Helical" evidence="8">
    <location>
        <begin position="382"/>
        <end position="408"/>
    </location>
</feature>
<sequence>MNRSASVDSGSRVPRVGGDAGVMPNQPVVQDPSMPLMPQQEEVNKRLYAWDTSGLIKSKMNLMIFYESVEKKIGDVFARYGGFISRHAWKVIIIVVVINCALAVGMLRLKKNISAQDVYLPEGTRSREDHATMEATFPDLSNRNYHSIQSLSEGFYARVIVQAKSGDLLTLNALDKVKDLDKLVQNITVTHNGTTFTFKDLCAKAYGACALGGSIFWDADFLSAVGNRKVTYPMFRSSAVGMVNYASLAGGNVKVANGVLTGLEYIHLMYSLKANSGKELAALWVKAFKTRMDGYSSMELDVAYANHLSLNEELDKNISGDIGLFSITITLMLTYACFATMNIRDAVNQRALLGLAGILAAGLAIIASLGLCMAAGLEFVSIVGVMPFLIIGVGIDDMFILLSGLSGAQRETSEGEPTVEDRMKETMRAAGVGVTITSLTNVIAFMSGAWSSFLAVRNFCIYTGVAVVFCYINNITFFTACLAINERRVEANRHFLLMTKTVLSTKEATQRGLSKARILCCAGSRPTNRKEAESLLDKLPSWLIPKIVLKTPFKIGIILLFAGYIGASVYGCVYLKQGLLFSQLVSEKSYYHKYSQLLENKFSRHRVVSIVTIHTYSYSDASTESDLKAVLAKAKSNSYFDPNFEINWLSSYKSSAFYQNSSEVNFISGLKTFLKAAQYSRFENDVVIDSGGTSIKASRVYLMSRNLKDSQEEGTFMLESRVLADAAEFKCFAYSPFFISFEQYILILPQTLQTTGIALAAVFVATCIFMPHPVLIIFVTIAVTMIMAGVVGFLYYLDVALSSITMIHLIMSIGFSIDFTAHICHGFLTSSGQNRDDKIRGAIDKTGAPIFHGAVSSVLGIIVLVAAKSYIFRSFAFVMGLVLFFGITHALLLLPVVLSWIGPMSSEDTNVERLRPRNATDRQMNITHETAVCL</sequence>
<dbReference type="InterPro" id="IPR003392">
    <property type="entry name" value="PTHD_SSD"/>
</dbReference>
<feature type="transmembrane region" description="Helical" evidence="8">
    <location>
        <begin position="88"/>
        <end position="107"/>
    </location>
</feature>
<dbReference type="PROSITE" id="PS50156">
    <property type="entry name" value="SSD"/>
    <property type="match status" value="1"/>
</dbReference>
<comment type="caution">
    <text evidence="10">The sequence shown here is derived from an EMBL/GenBank/DDBJ whole genome shotgun (WGS) entry which is preliminary data.</text>
</comment>
<dbReference type="OrthoDB" id="6510177at2759"/>
<feature type="transmembrane region" description="Helical" evidence="8">
    <location>
        <begin position="461"/>
        <end position="484"/>
    </location>
</feature>
<organism evidence="10 11">
    <name type="scientific">Dreissena polymorpha</name>
    <name type="common">Zebra mussel</name>
    <name type="synonym">Mytilus polymorpha</name>
    <dbReference type="NCBI Taxonomy" id="45954"/>
    <lineage>
        <taxon>Eukaryota</taxon>
        <taxon>Metazoa</taxon>
        <taxon>Spiralia</taxon>
        <taxon>Lophotrochozoa</taxon>
        <taxon>Mollusca</taxon>
        <taxon>Bivalvia</taxon>
        <taxon>Autobranchia</taxon>
        <taxon>Heteroconchia</taxon>
        <taxon>Euheterodonta</taxon>
        <taxon>Imparidentia</taxon>
        <taxon>Neoheterodontei</taxon>
        <taxon>Myida</taxon>
        <taxon>Dreissenoidea</taxon>
        <taxon>Dreissenidae</taxon>
        <taxon>Dreissena</taxon>
    </lineage>
</organism>
<evidence type="ECO:0000256" key="4">
    <source>
        <dbReference type="ARBA" id="ARBA00022989"/>
    </source>
</evidence>
<dbReference type="PRINTS" id="PR00702">
    <property type="entry name" value="ACRIFLAVINRP"/>
</dbReference>
<reference evidence="10" key="2">
    <citation type="submission" date="2020-11" db="EMBL/GenBank/DDBJ databases">
        <authorList>
            <person name="McCartney M.A."/>
            <person name="Auch B."/>
            <person name="Kono T."/>
            <person name="Mallez S."/>
            <person name="Becker A."/>
            <person name="Gohl D.M."/>
            <person name="Silverstein K.A.T."/>
            <person name="Koren S."/>
            <person name="Bechman K.B."/>
            <person name="Herman A."/>
            <person name="Abrahante J.E."/>
            <person name="Garbe J."/>
        </authorList>
    </citation>
    <scope>NUCLEOTIDE SEQUENCE</scope>
    <source>
        <strain evidence="10">Duluth1</strain>
        <tissue evidence="10">Whole animal</tissue>
    </source>
</reference>
<dbReference type="GO" id="GO:0022857">
    <property type="term" value="F:transmembrane transporter activity"/>
    <property type="evidence" value="ECO:0007669"/>
    <property type="project" value="InterPro"/>
</dbReference>
<evidence type="ECO:0000256" key="8">
    <source>
        <dbReference type="SAM" id="Phobius"/>
    </source>
</evidence>
<dbReference type="PANTHER" id="PTHR10796">
    <property type="entry name" value="PATCHED-RELATED"/>
    <property type="match status" value="1"/>
</dbReference>
<name>A0A9D4JG74_DREPO</name>
<proteinExistence type="inferred from homology"/>
<feature type="transmembrane region" description="Helical" evidence="8">
    <location>
        <begin position="322"/>
        <end position="340"/>
    </location>
</feature>
<dbReference type="Pfam" id="PF02460">
    <property type="entry name" value="Patched"/>
    <property type="match status" value="1"/>
</dbReference>
<dbReference type="AlphaFoldDB" id="A0A9D4JG74"/>
<evidence type="ECO:0000256" key="3">
    <source>
        <dbReference type="ARBA" id="ARBA00022692"/>
    </source>
</evidence>
<evidence type="ECO:0000313" key="10">
    <source>
        <dbReference type="EMBL" id="KAH3806527.1"/>
    </source>
</evidence>
<dbReference type="Gene3D" id="1.20.1640.10">
    <property type="entry name" value="Multidrug efflux transporter AcrB transmembrane domain"/>
    <property type="match status" value="2"/>
</dbReference>
<evidence type="ECO:0000256" key="5">
    <source>
        <dbReference type="ARBA" id="ARBA00023136"/>
    </source>
</evidence>
<feature type="region of interest" description="Disordered" evidence="7">
    <location>
        <begin position="1"/>
        <end position="33"/>
    </location>
</feature>
<evidence type="ECO:0000256" key="1">
    <source>
        <dbReference type="ARBA" id="ARBA00004141"/>
    </source>
</evidence>
<feature type="transmembrane region" description="Helical" evidence="8">
    <location>
        <begin position="775"/>
        <end position="797"/>
    </location>
</feature>
<feature type="domain" description="SSD" evidence="9">
    <location>
        <begin position="321"/>
        <end position="484"/>
    </location>
</feature>
<reference evidence="10" key="1">
    <citation type="journal article" date="2019" name="bioRxiv">
        <title>The Genome of the Zebra Mussel, Dreissena polymorpha: A Resource for Invasive Species Research.</title>
        <authorList>
            <person name="McCartney M.A."/>
            <person name="Auch B."/>
            <person name="Kono T."/>
            <person name="Mallez S."/>
            <person name="Zhang Y."/>
            <person name="Obille A."/>
            <person name="Becker A."/>
            <person name="Abrahante J.E."/>
            <person name="Garbe J."/>
            <person name="Badalamenti J.P."/>
            <person name="Herman A."/>
            <person name="Mangelson H."/>
            <person name="Liachko I."/>
            <person name="Sullivan S."/>
            <person name="Sone E.D."/>
            <person name="Koren S."/>
            <person name="Silverstein K.A.T."/>
            <person name="Beckman K.B."/>
            <person name="Gohl D.M."/>
        </authorList>
    </citation>
    <scope>NUCLEOTIDE SEQUENCE</scope>
    <source>
        <strain evidence="10">Duluth1</strain>
        <tissue evidence="10">Whole animal</tissue>
    </source>
</reference>
<comment type="subcellular location">
    <subcellularLocation>
        <location evidence="1">Membrane</location>
        <topology evidence="1">Multi-pass membrane protein</topology>
    </subcellularLocation>
</comment>
<evidence type="ECO:0000259" key="9">
    <source>
        <dbReference type="PROSITE" id="PS50156"/>
    </source>
</evidence>
<keyword evidence="4 8" id="KW-1133">Transmembrane helix</keyword>